<dbReference type="Pfam" id="PF13487">
    <property type="entry name" value="HD_5"/>
    <property type="match status" value="1"/>
</dbReference>
<dbReference type="Gene3D" id="1.10.3210.10">
    <property type="entry name" value="Hypothetical protein af1432"/>
    <property type="match status" value="1"/>
</dbReference>
<dbReference type="PANTHER" id="PTHR43155">
    <property type="entry name" value="CYCLIC DI-GMP PHOSPHODIESTERASE PA4108-RELATED"/>
    <property type="match status" value="1"/>
</dbReference>
<feature type="domain" description="HD-GYP" evidence="1">
    <location>
        <begin position="105"/>
        <end position="301"/>
    </location>
</feature>
<sequence length="442" mass="50854">MGDTSEHYVSHLAEVSKSNKVVLEEDIYNERGVLVVKKGTQVDRELAQKIAKHKLQKPLDTSISLQNILTPKQSLMIFSQRLESLNLSKAVKKSYVFEEAAKAFTLLTQYPLIAQKLMVLAERLPDVFSRSLGSSVMAKALSKELKLPIDTQNNVFLACMISEVGVLHIDPTIVNKKGQRNAKELKLLQGHVVIAKHFSEMVPNLPSIVGRAILEHHERADGFGYPYGRKISKLCIEGQILSMVDKLSLITQRLVQNGSYSWSSVESVFQIPSTAHTPEMQNAMIRLIKYFTLDYKPAFPPATYKKLLAICIEKRKRLAFWFKEYAKIYVDHESLLKDSDEFQPIALFEQLEYTVKTSGILVEQQERWLQAMYQQTINICENEIEEFYLDLEEIEEQCFFVMQKLVLFKDELTKLFGDEDLPIQYYEGLMFILDPDEKRRIV</sequence>
<accession>A0ABS9D9J8</accession>
<dbReference type="CDD" id="cd00077">
    <property type="entry name" value="HDc"/>
    <property type="match status" value="1"/>
</dbReference>
<proteinExistence type="predicted"/>
<dbReference type="RefSeq" id="WP_235313579.1">
    <property type="nucleotide sequence ID" value="NZ_JAKGAS010000008.1"/>
</dbReference>
<protein>
    <recommendedName>
        <fullName evidence="1">HD-GYP domain-containing protein</fullName>
    </recommendedName>
</protein>
<dbReference type="EMBL" id="JAKGAS010000008">
    <property type="protein sequence ID" value="MCF2949480.1"/>
    <property type="molecule type" value="Genomic_DNA"/>
</dbReference>
<dbReference type="PANTHER" id="PTHR43155:SF2">
    <property type="entry name" value="CYCLIC DI-GMP PHOSPHODIESTERASE PA4108"/>
    <property type="match status" value="1"/>
</dbReference>
<evidence type="ECO:0000313" key="2">
    <source>
        <dbReference type="EMBL" id="MCF2949480.1"/>
    </source>
</evidence>
<dbReference type="Proteomes" id="UP001521137">
    <property type="component" value="Unassembled WGS sequence"/>
</dbReference>
<dbReference type="PROSITE" id="PS51832">
    <property type="entry name" value="HD_GYP"/>
    <property type="match status" value="1"/>
</dbReference>
<keyword evidence="3" id="KW-1185">Reference proteome</keyword>
<evidence type="ECO:0000313" key="3">
    <source>
        <dbReference type="Proteomes" id="UP001521137"/>
    </source>
</evidence>
<comment type="caution">
    <text evidence="2">The sequence shown here is derived from an EMBL/GenBank/DDBJ whole genome shotgun (WGS) entry which is preliminary data.</text>
</comment>
<gene>
    <name evidence="2" type="ORF">L0668_15275</name>
</gene>
<organism evidence="2 3">
    <name type="scientific">Paraglaciecola algarum</name>
    <dbReference type="NCBI Taxonomy" id="3050085"/>
    <lineage>
        <taxon>Bacteria</taxon>
        <taxon>Pseudomonadati</taxon>
        <taxon>Pseudomonadota</taxon>
        <taxon>Gammaproteobacteria</taxon>
        <taxon>Alteromonadales</taxon>
        <taxon>Alteromonadaceae</taxon>
        <taxon>Paraglaciecola</taxon>
    </lineage>
</organism>
<name>A0ABS9D9J8_9ALTE</name>
<evidence type="ECO:0000259" key="1">
    <source>
        <dbReference type="PROSITE" id="PS51832"/>
    </source>
</evidence>
<dbReference type="InterPro" id="IPR037522">
    <property type="entry name" value="HD_GYP_dom"/>
</dbReference>
<dbReference type="SUPFAM" id="SSF109604">
    <property type="entry name" value="HD-domain/PDEase-like"/>
    <property type="match status" value="1"/>
</dbReference>
<dbReference type="InterPro" id="IPR003607">
    <property type="entry name" value="HD/PDEase_dom"/>
</dbReference>
<reference evidence="2 3" key="1">
    <citation type="submission" date="2022-01" db="EMBL/GenBank/DDBJ databases">
        <title>Paraglaciecola sp. G1-23.</title>
        <authorList>
            <person name="Jin M.S."/>
            <person name="Han D.M."/>
            <person name="Kim H.M."/>
            <person name="Jeon C.O."/>
        </authorList>
    </citation>
    <scope>NUCLEOTIDE SEQUENCE [LARGE SCALE GENOMIC DNA]</scope>
    <source>
        <strain evidence="2 3">G1-23</strain>
    </source>
</reference>